<sequence length="98" mass="10970">MFNQIKLYIYGAIAAAGLFLVGMLKYLSAKNKSLEKEVETNKKNVIVLEKASADRKELDKAVAEVKAEAQVVERENNEKRAKKIRPSVGDSFGDKRLN</sequence>
<evidence type="ECO:0000256" key="2">
    <source>
        <dbReference type="SAM" id="Phobius"/>
    </source>
</evidence>
<gene>
    <name evidence="3" type="ORF">Barba2A_gp128</name>
</gene>
<keyword evidence="2" id="KW-0812">Transmembrane</keyword>
<accession>A0A4P8MVX7</accession>
<reference evidence="3 4" key="1">
    <citation type="submission" date="2019-03" db="EMBL/GenBank/DDBJ databases">
        <title>Genomic and seasonal variations among aquatic phages infecting the Baltic Sea Gammaproteobacteria Rheinheimera sp. bal341.</title>
        <authorList>
            <person name="Nilsson E."/>
            <person name="Li K."/>
            <person name="Fridlund J."/>
            <person name="Sulcius S."/>
            <person name="Bunse C."/>
            <person name="Karlsson C.M.G."/>
            <person name="Lindh M."/>
            <person name="Lundin D."/>
            <person name="Pinhassi J."/>
            <person name="Holmfeldt K."/>
        </authorList>
    </citation>
    <scope>NUCLEOTIDE SEQUENCE [LARGE SCALE GENOMIC DNA]</scope>
</reference>
<organism evidence="3 4">
    <name type="scientific">Rheinheimera phage vB_RspM_Barba2A</name>
    <dbReference type="NCBI Taxonomy" id="2565679"/>
    <lineage>
        <taxon>Viruses</taxon>
        <taxon>Duplodnaviria</taxon>
        <taxon>Heunggongvirae</taxon>
        <taxon>Uroviricota</taxon>
        <taxon>Caudoviricetes</taxon>
        <taxon>Barbavirus</taxon>
        <taxon>Barbavirus barba18A</taxon>
    </lineage>
</organism>
<dbReference type="Proteomes" id="UP000302738">
    <property type="component" value="Segment"/>
</dbReference>
<name>A0A4P8MVX7_9CAUD</name>
<evidence type="ECO:0000313" key="4">
    <source>
        <dbReference type="Proteomes" id="UP000302738"/>
    </source>
</evidence>
<feature type="transmembrane region" description="Helical" evidence="2">
    <location>
        <begin position="7"/>
        <end position="27"/>
    </location>
</feature>
<evidence type="ECO:0000256" key="1">
    <source>
        <dbReference type="SAM" id="MobiDB-lite"/>
    </source>
</evidence>
<dbReference type="EMBL" id="MK719703">
    <property type="protein sequence ID" value="QCQ58251.1"/>
    <property type="molecule type" value="Genomic_DNA"/>
</dbReference>
<proteinExistence type="predicted"/>
<protein>
    <recommendedName>
        <fullName evidence="5">DUF2681 domain-containing protein</fullName>
    </recommendedName>
</protein>
<keyword evidence="2" id="KW-1133">Transmembrane helix</keyword>
<evidence type="ECO:0000313" key="3">
    <source>
        <dbReference type="EMBL" id="QCQ58251.1"/>
    </source>
</evidence>
<feature type="region of interest" description="Disordered" evidence="1">
    <location>
        <begin position="73"/>
        <end position="98"/>
    </location>
</feature>
<evidence type="ECO:0008006" key="5">
    <source>
        <dbReference type="Google" id="ProtNLM"/>
    </source>
</evidence>
<keyword evidence="2" id="KW-0472">Membrane</keyword>